<feature type="domain" description="Acyl-CoA dehydrogenase/oxidase C-terminal" evidence="5">
    <location>
        <begin position="199"/>
        <end position="333"/>
    </location>
</feature>
<feature type="domain" description="Acyl-CoA oxidase/dehydrogenase middle" evidence="6">
    <location>
        <begin position="472"/>
        <end position="550"/>
    </location>
</feature>
<evidence type="ECO:0000259" key="5">
    <source>
        <dbReference type="Pfam" id="PF00441"/>
    </source>
</evidence>
<dbReference type="Proteomes" id="UP000248330">
    <property type="component" value="Unassembled WGS sequence"/>
</dbReference>
<feature type="domain" description="Acyl-CoA dehydrogenase/oxidase C-terminal" evidence="5">
    <location>
        <begin position="597"/>
        <end position="726"/>
    </location>
</feature>
<accession>A0A318EHX9</accession>
<sequence>MNFELSEEQELMRDSFARFLDEQSSTVRVRAAMPSGFDAKMWREFAELGALSIRVPEDAGGLGLGLLDAALLMEEAGRTLVSGPLAETLVSARLLALLGGQDDLLSRVLAGQAVASIALHDIAQQPLQWIAGGAVAEAVIARKGDEVVLVAVGADDRRAEENLASTPLAEIALGSLPAISLGQGTQAVAQFAQAVEEWKLLIGAGLAGIGREALKLAAAYASQRKQFGQFIGQFQAISHPLADLLCEVDGGKFLVWRAIRNIADGAPEAGAAVSIAAWWNAEAAGRAVAQALHTFGGYGLTTEYDIFLYNLRAKAWPLVFGDPQLLLAEAGRRLYGSEKVALPEAGDCPIEFDLGDDARAIAAEINAFFEKNVTPQMREKFHYSWEGYNPEIHRKLAQAKLLFPGLPKEMGERGLAPYAKIAAMDAFEHQGYNTPAANVAQMVALIIHRFGSDELRKEVLSKLMAGEAIASLGYSEPGSGSDVFAAQCKATREPDGSWRIDGTKMFTSGANLASYVLMLCRTNPDVPKHKGLTMFIVPLKAEGVTIQPVYTFQDERTNITFYDGVRIPDSWRLGEVDGGVRTMSASLELEHGGGFSKVMRAMLKAAEQLCRELQRDGKPLIESTSAQSRLARSMANLWVSDVLAFRAQWTIAEKKPNHAFGPMAKLFSSEKFLTDARDLLDLTAPHSLSKRTGPAGFLNQCYRHAQGTTIYGGTSEVHRSMIAERALELPRTRA</sequence>
<dbReference type="InterPro" id="IPR009075">
    <property type="entry name" value="AcylCo_DH/oxidase_C"/>
</dbReference>
<dbReference type="InterPro" id="IPR037069">
    <property type="entry name" value="AcylCoA_DH/ox_N_sf"/>
</dbReference>
<dbReference type="Gene3D" id="1.20.140.10">
    <property type="entry name" value="Butyryl-CoA Dehydrogenase, subunit A, domain 3"/>
    <property type="match status" value="2"/>
</dbReference>
<gene>
    <name evidence="8" type="ORF">C8D93_10419</name>
</gene>
<dbReference type="InterPro" id="IPR006091">
    <property type="entry name" value="Acyl-CoA_Oxase/DH_mid-dom"/>
</dbReference>
<evidence type="ECO:0000256" key="2">
    <source>
        <dbReference type="ARBA" id="ARBA00009347"/>
    </source>
</evidence>
<proteinExistence type="inferred from homology"/>
<dbReference type="Pfam" id="PF02771">
    <property type="entry name" value="Acyl-CoA_dh_N"/>
    <property type="match status" value="2"/>
</dbReference>
<dbReference type="AlphaFoldDB" id="A0A318EHX9"/>
<dbReference type="Gene3D" id="2.40.110.10">
    <property type="entry name" value="Butyryl-CoA Dehydrogenase, subunit A, domain 2"/>
    <property type="match status" value="1"/>
</dbReference>
<dbReference type="InterPro" id="IPR009100">
    <property type="entry name" value="AcylCoA_DH/oxidase_NM_dom_sf"/>
</dbReference>
<comment type="caution">
    <text evidence="8">The sequence shown here is derived from an EMBL/GenBank/DDBJ whole genome shotgun (WGS) entry which is preliminary data.</text>
</comment>
<dbReference type="OrthoDB" id="7795946at2"/>
<dbReference type="GO" id="GO:0050660">
    <property type="term" value="F:flavin adenine dinucleotide binding"/>
    <property type="evidence" value="ECO:0007669"/>
    <property type="project" value="InterPro"/>
</dbReference>
<dbReference type="SUPFAM" id="SSF47203">
    <property type="entry name" value="Acyl-CoA dehydrogenase C-terminal domain-like"/>
    <property type="match status" value="2"/>
</dbReference>
<dbReference type="InterPro" id="IPR046373">
    <property type="entry name" value="Acyl-CoA_Oxase/DH_mid-dom_sf"/>
</dbReference>
<evidence type="ECO:0000313" key="8">
    <source>
        <dbReference type="EMBL" id="PXV68324.1"/>
    </source>
</evidence>
<dbReference type="Gene3D" id="1.10.540.10">
    <property type="entry name" value="Acyl-CoA dehydrogenase/oxidase, N-terminal domain"/>
    <property type="match status" value="2"/>
</dbReference>
<dbReference type="Pfam" id="PF00441">
    <property type="entry name" value="Acyl-CoA_dh_1"/>
    <property type="match status" value="2"/>
</dbReference>
<organism evidence="8 9">
    <name type="scientific">Sinimarinibacterium flocculans</name>
    <dbReference type="NCBI Taxonomy" id="985250"/>
    <lineage>
        <taxon>Bacteria</taxon>
        <taxon>Pseudomonadati</taxon>
        <taxon>Pseudomonadota</taxon>
        <taxon>Gammaproteobacteria</taxon>
        <taxon>Nevskiales</taxon>
        <taxon>Nevskiaceae</taxon>
        <taxon>Sinimarinibacterium</taxon>
    </lineage>
</organism>
<feature type="domain" description="Acyl-CoA dehydrogenase/oxidase N-terminal" evidence="7">
    <location>
        <begin position="6"/>
        <end position="88"/>
    </location>
</feature>
<dbReference type="RefSeq" id="WP_110264836.1">
    <property type="nucleotide sequence ID" value="NZ_CAWNXA010000004.1"/>
</dbReference>
<evidence type="ECO:0000256" key="4">
    <source>
        <dbReference type="ARBA" id="ARBA00022827"/>
    </source>
</evidence>
<comment type="similarity">
    <text evidence="2">Belongs to the acyl-CoA dehydrogenase family.</text>
</comment>
<name>A0A318EHX9_9GAMM</name>
<dbReference type="PANTHER" id="PTHR43884:SF19">
    <property type="entry name" value="ACYL-COA DEHYDROGENASE FADE4-RELATED"/>
    <property type="match status" value="1"/>
</dbReference>
<protein>
    <submittedName>
        <fullName evidence="8">Alkylation response protein AidB-like acyl-CoA dehydrogenase</fullName>
    </submittedName>
</protein>
<keyword evidence="4" id="KW-0274">FAD</keyword>
<evidence type="ECO:0000313" key="9">
    <source>
        <dbReference type="Proteomes" id="UP000248330"/>
    </source>
</evidence>
<comment type="cofactor">
    <cofactor evidence="1">
        <name>FAD</name>
        <dbReference type="ChEBI" id="CHEBI:57692"/>
    </cofactor>
</comment>
<reference evidence="8 9" key="1">
    <citation type="submission" date="2018-04" db="EMBL/GenBank/DDBJ databases">
        <title>Genomic Encyclopedia of Type Strains, Phase IV (KMG-IV): sequencing the most valuable type-strain genomes for metagenomic binning, comparative biology and taxonomic classification.</title>
        <authorList>
            <person name="Goeker M."/>
        </authorList>
    </citation>
    <scope>NUCLEOTIDE SEQUENCE [LARGE SCALE GENOMIC DNA]</scope>
    <source>
        <strain evidence="8 9">DSM 104150</strain>
    </source>
</reference>
<dbReference type="EMBL" id="QICN01000004">
    <property type="protein sequence ID" value="PXV68324.1"/>
    <property type="molecule type" value="Genomic_DNA"/>
</dbReference>
<evidence type="ECO:0000259" key="6">
    <source>
        <dbReference type="Pfam" id="PF02770"/>
    </source>
</evidence>
<feature type="domain" description="Acyl-CoA dehydrogenase/oxidase N-terminal" evidence="7">
    <location>
        <begin position="356"/>
        <end position="467"/>
    </location>
</feature>
<evidence type="ECO:0000259" key="7">
    <source>
        <dbReference type="Pfam" id="PF02771"/>
    </source>
</evidence>
<dbReference type="PANTHER" id="PTHR43884">
    <property type="entry name" value="ACYL-COA DEHYDROGENASE"/>
    <property type="match status" value="1"/>
</dbReference>
<dbReference type="Pfam" id="PF02770">
    <property type="entry name" value="Acyl-CoA_dh_M"/>
    <property type="match status" value="1"/>
</dbReference>
<dbReference type="InterPro" id="IPR036250">
    <property type="entry name" value="AcylCo_DH-like_C"/>
</dbReference>
<dbReference type="SUPFAM" id="SSF56645">
    <property type="entry name" value="Acyl-CoA dehydrogenase NM domain-like"/>
    <property type="match status" value="2"/>
</dbReference>
<evidence type="ECO:0000256" key="1">
    <source>
        <dbReference type="ARBA" id="ARBA00001974"/>
    </source>
</evidence>
<keyword evidence="3" id="KW-0285">Flavoprotein</keyword>
<dbReference type="InterPro" id="IPR013786">
    <property type="entry name" value="AcylCoA_DH/ox_N"/>
</dbReference>
<dbReference type="GO" id="GO:0003995">
    <property type="term" value="F:acyl-CoA dehydrogenase activity"/>
    <property type="evidence" value="ECO:0007669"/>
    <property type="project" value="TreeGrafter"/>
</dbReference>
<evidence type="ECO:0000256" key="3">
    <source>
        <dbReference type="ARBA" id="ARBA00022630"/>
    </source>
</evidence>
<keyword evidence="9" id="KW-1185">Reference proteome</keyword>